<dbReference type="InterPro" id="IPR027417">
    <property type="entry name" value="P-loop_NTPase"/>
</dbReference>
<sequence length="403" mass="45975">MDRAHNRREGAKERTMTQRVEARFHCDGMDLDENGKGELQMSAMVYRGANAHFTEATPNGSIEMAIDGEKTFAAHYFKPGKVYRVIFEELTEEEDARERELAGRRFESGLASWNVQGTHTWSEEMTELKQVKEALEDIVKLASKGIDNPVLLTIENEASDALVELERYQESRLRILENAVPGGVSDDASWPNIEELAALLEEEKYEDLRELADRFGKDEAFLADWHKAVETLVERDIALMTEAEFNMVRDFFLQNANESKRVTILIGIPGSGKSTWAARQNGATVVNADRYHIGADGVYRYSVANAGKAHLWCYRAFLDALERRDEHIIVDNTNTQNWERAAYVKHAQLCGYTIEFKRFRCPVERAAKRNVHGVSREIIEKMAARIEEPLSRWGEVEEIEAVE</sequence>
<dbReference type="Pfam" id="PF13671">
    <property type="entry name" value="AAA_33"/>
    <property type="match status" value="1"/>
</dbReference>
<name>A0A8S1IVF6_9CHLO</name>
<dbReference type="SUPFAM" id="SSF52540">
    <property type="entry name" value="P-loop containing nucleoside triphosphate hydrolases"/>
    <property type="match status" value="1"/>
</dbReference>
<gene>
    <name evidence="1" type="ORF">OSTQU699_LOCUS611</name>
</gene>
<proteinExistence type="predicted"/>
<organism evidence="1 2">
    <name type="scientific">Ostreobium quekettii</name>
    <dbReference type="NCBI Taxonomy" id="121088"/>
    <lineage>
        <taxon>Eukaryota</taxon>
        <taxon>Viridiplantae</taxon>
        <taxon>Chlorophyta</taxon>
        <taxon>core chlorophytes</taxon>
        <taxon>Ulvophyceae</taxon>
        <taxon>TCBD clade</taxon>
        <taxon>Bryopsidales</taxon>
        <taxon>Ostreobineae</taxon>
        <taxon>Ostreobiaceae</taxon>
        <taxon>Ostreobium</taxon>
    </lineage>
</organism>
<evidence type="ECO:0000313" key="2">
    <source>
        <dbReference type="Proteomes" id="UP000708148"/>
    </source>
</evidence>
<evidence type="ECO:0000313" key="1">
    <source>
        <dbReference type="EMBL" id="CAD7695250.1"/>
    </source>
</evidence>
<dbReference type="InterPro" id="IPR026302">
    <property type="entry name" value="NEDD4-bd_p2"/>
</dbReference>
<dbReference type="OrthoDB" id="3231855at2759"/>
<dbReference type="Proteomes" id="UP000708148">
    <property type="component" value="Unassembled WGS sequence"/>
</dbReference>
<dbReference type="AlphaFoldDB" id="A0A8S1IVF6"/>
<comment type="caution">
    <text evidence="1">The sequence shown here is derived from an EMBL/GenBank/DDBJ whole genome shotgun (WGS) entry which is preliminary data.</text>
</comment>
<dbReference type="Gene3D" id="3.40.50.300">
    <property type="entry name" value="P-loop containing nucleotide triphosphate hydrolases"/>
    <property type="match status" value="1"/>
</dbReference>
<accession>A0A8S1IVF6</accession>
<keyword evidence="2" id="KW-1185">Reference proteome</keyword>
<protein>
    <submittedName>
        <fullName evidence="1">Uncharacterized protein</fullName>
    </submittedName>
</protein>
<dbReference type="PANTHER" id="PTHR13308:SF40">
    <property type="entry name" value="NEDD4-BINDING PROTEIN 2-LIKE 1"/>
    <property type="match status" value="1"/>
</dbReference>
<reference evidence="1" key="1">
    <citation type="submission" date="2020-12" db="EMBL/GenBank/DDBJ databases">
        <authorList>
            <person name="Iha C."/>
        </authorList>
    </citation>
    <scope>NUCLEOTIDE SEQUENCE</scope>
</reference>
<dbReference type="EMBL" id="CAJHUC010000322">
    <property type="protein sequence ID" value="CAD7695250.1"/>
    <property type="molecule type" value="Genomic_DNA"/>
</dbReference>
<dbReference type="PANTHER" id="PTHR13308">
    <property type="entry name" value="NEDD4-BINDING PROTEIN 2-LIKE 1"/>
    <property type="match status" value="1"/>
</dbReference>